<dbReference type="OrthoDB" id="9803993at2"/>
<evidence type="ECO:0000256" key="2">
    <source>
        <dbReference type="ARBA" id="ARBA00001946"/>
    </source>
</evidence>
<keyword evidence="6" id="KW-0645">Protease</keyword>
<evidence type="ECO:0000256" key="4">
    <source>
        <dbReference type="ARBA" id="ARBA00008236"/>
    </source>
</evidence>
<proteinExistence type="inferred from homology"/>
<dbReference type="Pfam" id="PF02073">
    <property type="entry name" value="Peptidase_M29"/>
    <property type="match status" value="1"/>
</dbReference>
<evidence type="ECO:0000256" key="8">
    <source>
        <dbReference type="ARBA" id="ARBA00022801"/>
    </source>
</evidence>
<keyword evidence="11" id="KW-1185">Reference proteome</keyword>
<keyword evidence="7" id="KW-0479">Metal-binding</keyword>
<comment type="similarity">
    <text evidence="4">Belongs to the peptidase M29 family.</text>
</comment>
<keyword evidence="5 10" id="KW-0031">Aminopeptidase</keyword>
<dbReference type="Gene3D" id="3.40.1830.10">
    <property type="entry name" value="Thermophilic metalloprotease (M29)"/>
    <property type="match status" value="1"/>
</dbReference>
<dbReference type="AlphaFoldDB" id="A0A7X3JXN0"/>
<evidence type="ECO:0000256" key="5">
    <source>
        <dbReference type="ARBA" id="ARBA00022438"/>
    </source>
</evidence>
<dbReference type="InterPro" id="IPR035097">
    <property type="entry name" value="M29_N-terminal"/>
</dbReference>
<dbReference type="GO" id="GO:0046872">
    <property type="term" value="F:metal ion binding"/>
    <property type="evidence" value="ECO:0007669"/>
    <property type="project" value="UniProtKB-KW"/>
</dbReference>
<dbReference type="Proteomes" id="UP000490800">
    <property type="component" value="Unassembled WGS sequence"/>
</dbReference>
<dbReference type="GO" id="GO:0004177">
    <property type="term" value="F:aminopeptidase activity"/>
    <property type="evidence" value="ECO:0007669"/>
    <property type="project" value="UniProtKB-KW"/>
</dbReference>
<evidence type="ECO:0000313" key="10">
    <source>
        <dbReference type="EMBL" id="MVO98055.1"/>
    </source>
</evidence>
<comment type="cofactor">
    <cofactor evidence="2">
        <name>Mg(2+)</name>
        <dbReference type="ChEBI" id="CHEBI:18420"/>
    </cofactor>
</comment>
<sequence length="409" mass="45628">MTFESNLDKYADLAVKVAVNLQPGQDLWINAPIHMPEFVRLITRKAYEAGAKHVHIEWQDEICTRIKYEHAPEEAFEEYPAWRVKALEDNAENGGAYLFIESGNPELLKDVDGKRVAAFSKSAGTALAKWRTYMTSYKMTWSIIAAPSAEWAKKVFPGVSEEEAIRALWDAIFKATRADQDNPVKLWADHNEVLSSKREELSAKQYKKLHYRAPGTNLTVELPHNHIWRGGTANNATGEIFNPNVPTEEVFVSPHRAGTSGTVCSTKPLSFQGKLIENFSLTFENGRVADFQAEKGYDALSTMLNIDEGARYLGEIALVPDDSPISNSNLIFYNTLFDENASCHLAIGRSFAFCVENGTSMSPEELQRAGLNDSLTHVDFMIGSPEMEIDGELADGTLEPIFRKGNWAV</sequence>
<organism evidence="10 11">
    <name type="scientific">Paenibacillus lutrae</name>
    <dbReference type="NCBI Taxonomy" id="2078573"/>
    <lineage>
        <taxon>Bacteria</taxon>
        <taxon>Bacillati</taxon>
        <taxon>Bacillota</taxon>
        <taxon>Bacilli</taxon>
        <taxon>Bacillales</taxon>
        <taxon>Paenibacillaceae</taxon>
        <taxon>Paenibacillus</taxon>
    </lineage>
</organism>
<dbReference type="PRINTS" id="PR00919">
    <property type="entry name" value="THERMOPTASE"/>
</dbReference>
<accession>A0A7X3JXN0</accession>
<evidence type="ECO:0000256" key="9">
    <source>
        <dbReference type="ARBA" id="ARBA00023049"/>
    </source>
</evidence>
<comment type="cofactor">
    <cofactor evidence="3">
        <name>Zn(2+)</name>
        <dbReference type="ChEBI" id="CHEBI:29105"/>
    </cofactor>
</comment>
<name>A0A7X3JXN0_9BACL</name>
<keyword evidence="8" id="KW-0378">Hydrolase</keyword>
<comment type="caution">
    <text evidence="10">The sequence shown here is derived from an EMBL/GenBank/DDBJ whole genome shotgun (WGS) entry which is preliminary data.</text>
</comment>
<evidence type="ECO:0000256" key="7">
    <source>
        <dbReference type="ARBA" id="ARBA00022723"/>
    </source>
</evidence>
<dbReference type="PANTHER" id="PTHR34448">
    <property type="entry name" value="AMINOPEPTIDASE"/>
    <property type="match status" value="1"/>
</dbReference>
<dbReference type="RefSeq" id="WP_157331903.1">
    <property type="nucleotide sequence ID" value="NZ_RHLK01000001.1"/>
</dbReference>
<protein>
    <submittedName>
        <fullName evidence="10">Aminopeptidase</fullName>
    </submittedName>
</protein>
<gene>
    <name evidence="10" type="ORF">EDM21_00605</name>
</gene>
<dbReference type="InterPro" id="IPR052170">
    <property type="entry name" value="M29_Exopeptidase"/>
</dbReference>
<dbReference type="GO" id="GO:0008237">
    <property type="term" value="F:metallopeptidase activity"/>
    <property type="evidence" value="ECO:0007669"/>
    <property type="project" value="UniProtKB-KW"/>
</dbReference>
<evidence type="ECO:0000256" key="6">
    <source>
        <dbReference type="ARBA" id="ARBA00022670"/>
    </source>
</evidence>
<dbReference type="EMBL" id="RHLK01000001">
    <property type="protein sequence ID" value="MVO98055.1"/>
    <property type="molecule type" value="Genomic_DNA"/>
</dbReference>
<keyword evidence="9" id="KW-0482">Metalloprotease</keyword>
<dbReference type="GO" id="GO:0006508">
    <property type="term" value="P:proteolysis"/>
    <property type="evidence" value="ECO:0007669"/>
    <property type="project" value="UniProtKB-KW"/>
</dbReference>
<evidence type="ECO:0000313" key="11">
    <source>
        <dbReference type="Proteomes" id="UP000490800"/>
    </source>
</evidence>
<dbReference type="InterPro" id="IPR000787">
    <property type="entry name" value="Peptidase_M29"/>
</dbReference>
<evidence type="ECO:0000256" key="1">
    <source>
        <dbReference type="ARBA" id="ARBA00001941"/>
    </source>
</evidence>
<evidence type="ECO:0000256" key="3">
    <source>
        <dbReference type="ARBA" id="ARBA00001947"/>
    </source>
</evidence>
<dbReference type="PANTHER" id="PTHR34448:SF3">
    <property type="entry name" value="AMINOPEPTIDASE AMPS"/>
    <property type="match status" value="1"/>
</dbReference>
<dbReference type="SUPFAM" id="SSF144052">
    <property type="entry name" value="Thermophilic metalloprotease-like"/>
    <property type="match status" value="1"/>
</dbReference>
<comment type="cofactor">
    <cofactor evidence="1">
        <name>Co(2+)</name>
        <dbReference type="ChEBI" id="CHEBI:48828"/>
    </cofactor>
</comment>
<reference evidence="10 11" key="1">
    <citation type="journal article" date="2019" name="Microorganisms">
        <title>Paenibacillus lutrae sp. nov., A Chitinolytic Species Isolated from A River Otter in Castril Natural Park, Granada, Spain.</title>
        <authorList>
            <person name="Rodriguez M."/>
            <person name="Reina J.C."/>
            <person name="Bejar V."/>
            <person name="Llamas I."/>
        </authorList>
    </citation>
    <scope>NUCLEOTIDE SEQUENCE [LARGE SCALE GENOMIC DNA]</scope>
    <source>
        <strain evidence="10 11">N10</strain>
    </source>
</reference>